<evidence type="ECO:0000256" key="1">
    <source>
        <dbReference type="ARBA" id="ARBA00004651"/>
    </source>
</evidence>
<sequence>MSYSTKAFTLVGILPLILKKFSPEDIILWYLFSTIIGLQSLADFGFRQTFSRIISFAFGGAKDIGTFTTKKEVAEINECNIPLLSSIVATMLFLYRRLTLIVFLLMTTIGTWSMIKPVSNVNLPNQAWIAWGIVIVASCISFFSRSYMNFLEGLNKIALVRRVETLTSLGAIISSLGVLLWAPSLLNLVIANQFWLIVASVRDWILCKRIDNGFFSKLDLTQPIDKKIIKEIWNPAWRSGIGGLMSAGVTNITSIVYAQFGNTASVASYLLAIRLITQIREISMAPFYSKLSTMAIYRVKNDLDSLKITIKRGMRLSHLVFIIGFILTSILINPFLKLINSEVSFVSMGVWAALGWAFFTHRFGAMHIQVYLTTNHVISHIADGISGLIFISLTILLSNYIGIYAIPVGMIAGHLGFYCWFTALYSYRSLGNESFWNFEKNVSVPSIILLIIFSFISLFFNL</sequence>
<feature type="transmembrane region" description="Helical" evidence="6">
    <location>
        <begin position="165"/>
        <end position="182"/>
    </location>
</feature>
<evidence type="ECO:0000256" key="5">
    <source>
        <dbReference type="ARBA" id="ARBA00023136"/>
    </source>
</evidence>
<feature type="transmembrane region" description="Helical" evidence="6">
    <location>
        <begin position="94"/>
        <end position="115"/>
    </location>
</feature>
<feature type="transmembrane region" description="Helical" evidence="6">
    <location>
        <begin position="403"/>
        <end position="421"/>
    </location>
</feature>
<keyword evidence="4 6" id="KW-1133">Transmembrane helix</keyword>
<feature type="transmembrane region" description="Helical" evidence="6">
    <location>
        <begin position="442"/>
        <end position="460"/>
    </location>
</feature>
<evidence type="ECO:0000256" key="4">
    <source>
        <dbReference type="ARBA" id="ARBA00022989"/>
    </source>
</evidence>
<gene>
    <name evidence="7" type="ORF">B0A65_16045</name>
</gene>
<evidence type="ECO:0000256" key="3">
    <source>
        <dbReference type="ARBA" id="ARBA00022692"/>
    </source>
</evidence>
<evidence type="ECO:0000313" key="8">
    <source>
        <dbReference type="Proteomes" id="UP000198382"/>
    </source>
</evidence>
<organism evidence="7 8">
    <name type="scientific">Flavobacterium frigidimaris</name>
    <dbReference type="NCBI Taxonomy" id="262320"/>
    <lineage>
        <taxon>Bacteria</taxon>
        <taxon>Pseudomonadati</taxon>
        <taxon>Bacteroidota</taxon>
        <taxon>Flavobacteriia</taxon>
        <taxon>Flavobacteriales</taxon>
        <taxon>Flavobacteriaceae</taxon>
        <taxon>Flavobacterium</taxon>
    </lineage>
</organism>
<evidence type="ECO:0000256" key="6">
    <source>
        <dbReference type="SAM" id="Phobius"/>
    </source>
</evidence>
<keyword evidence="3 6" id="KW-0812">Transmembrane</keyword>
<dbReference type="PANTHER" id="PTHR30250">
    <property type="entry name" value="PST FAMILY PREDICTED COLANIC ACID TRANSPORTER"/>
    <property type="match status" value="1"/>
</dbReference>
<keyword evidence="8" id="KW-1185">Reference proteome</keyword>
<reference evidence="7 8" key="1">
    <citation type="submission" date="2016-11" db="EMBL/GenBank/DDBJ databases">
        <title>Whole genomes of Flavobacteriaceae.</title>
        <authorList>
            <person name="Stine C."/>
            <person name="Li C."/>
            <person name="Tadesse D."/>
        </authorList>
    </citation>
    <scope>NUCLEOTIDE SEQUENCE [LARGE SCALE GENOMIC DNA]</scope>
    <source>
        <strain evidence="7 8">DSM 15937</strain>
    </source>
</reference>
<evidence type="ECO:0000313" key="7">
    <source>
        <dbReference type="EMBL" id="OXA77566.1"/>
    </source>
</evidence>
<feature type="transmembrane region" description="Helical" evidence="6">
    <location>
        <begin position="377"/>
        <end position="397"/>
    </location>
</feature>
<proteinExistence type="predicted"/>
<keyword evidence="2" id="KW-1003">Cell membrane</keyword>
<feature type="transmembrane region" description="Helical" evidence="6">
    <location>
        <begin position="127"/>
        <end position="144"/>
    </location>
</feature>
<dbReference type="Proteomes" id="UP000198382">
    <property type="component" value="Unassembled WGS sequence"/>
</dbReference>
<feature type="transmembrane region" description="Helical" evidence="6">
    <location>
        <begin position="26"/>
        <end position="46"/>
    </location>
</feature>
<comment type="subcellular location">
    <subcellularLocation>
        <location evidence="1">Cell membrane</location>
        <topology evidence="1">Multi-pass membrane protein</topology>
    </subcellularLocation>
</comment>
<evidence type="ECO:0000256" key="2">
    <source>
        <dbReference type="ARBA" id="ARBA00022475"/>
    </source>
</evidence>
<accession>A0ABX4BN00</accession>
<dbReference type="EMBL" id="MUGV01000026">
    <property type="protein sequence ID" value="OXA77566.1"/>
    <property type="molecule type" value="Genomic_DNA"/>
</dbReference>
<comment type="caution">
    <text evidence="7">The sequence shown here is derived from an EMBL/GenBank/DDBJ whole genome shotgun (WGS) entry which is preliminary data.</text>
</comment>
<name>A0ABX4BN00_FLAFR</name>
<dbReference type="InterPro" id="IPR050833">
    <property type="entry name" value="Poly_Biosynth_Transport"/>
</dbReference>
<feature type="transmembrane region" description="Helical" evidence="6">
    <location>
        <begin position="348"/>
        <end position="365"/>
    </location>
</feature>
<keyword evidence="5 6" id="KW-0472">Membrane</keyword>
<dbReference type="PANTHER" id="PTHR30250:SF26">
    <property type="entry name" value="PSMA PROTEIN"/>
    <property type="match status" value="1"/>
</dbReference>
<evidence type="ECO:0008006" key="9">
    <source>
        <dbReference type="Google" id="ProtNLM"/>
    </source>
</evidence>
<feature type="transmembrane region" description="Helical" evidence="6">
    <location>
        <begin position="316"/>
        <end position="336"/>
    </location>
</feature>
<protein>
    <recommendedName>
        <fullName evidence="9">Membrane protein involved in the export of O-antigen and teichoic acid</fullName>
    </recommendedName>
</protein>